<evidence type="ECO:0000256" key="5">
    <source>
        <dbReference type="SAM" id="SignalP"/>
    </source>
</evidence>
<evidence type="ECO:0000256" key="2">
    <source>
        <dbReference type="ARBA" id="ARBA00023157"/>
    </source>
</evidence>
<keyword evidence="4" id="KW-0472">Membrane</keyword>
<evidence type="ECO:0000313" key="8">
    <source>
        <dbReference type="Proteomes" id="UP000190648"/>
    </source>
</evidence>
<sequence length="523" mass="59304">MREGSLFNSARRAAPGNARSLGLRMAMELRALLLLSLYFPGLQAQTPLSEERQPEGSNLYFQCPYTAQVNYQRTKAWCRWRDGQCELLVDTTYSTQNATTKRATRGKVTIEDNSTKRIVTITITNLQVKDSGTYSCAYYTNRYEYVLLKTISLIVFKELHKCELDSLSVQCPYSTTVGGTPVYTTDIKAWCRLDQTECNILGRTDGPSTQNHRKAQQGRVLMQDDTRKRTVTITMQKLRAQDTGVYWCVLYTITRLIPILEVKLSVSKKTRRYTAKESGNVTVQCTYSTTDYRAVTKAWCKQSAGNRCNELVNTEWWPSGYLSPPQQGRVTIQDDTSSGVVTITMEELQIKDSGVYWCALYEYPDLSRMVEVTLNISEGTTQTTPAGNSPEPSSNANSFVLLAGVLSVLFLLVLIGSITLWVRRHKQLKRKGTRQAEDIYDKPEDIYDNPEDIAQLDSTDRMESPQDDSKDLKYVTLNFESRLSPEDPLYCNVQPSQAHRKPEDEHVEYATIALKELLTNDKG</sequence>
<proteinExistence type="predicted"/>
<dbReference type="PANTHER" id="PTHR16423">
    <property type="entry name" value="TREM-LIKE TRANSCRIPT PROTEIN"/>
    <property type="match status" value="1"/>
</dbReference>
<dbReference type="OrthoDB" id="8959642at2759"/>
<dbReference type="InterPro" id="IPR013106">
    <property type="entry name" value="Ig_V-set"/>
</dbReference>
<feature type="chain" id="PRO_5012505654" description="Ig-like domain-containing protein" evidence="5">
    <location>
        <begin position="45"/>
        <end position="523"/>
    </location>
</feature>
<dbReference type="InterPro" id="IPR003599">
    <property type="entry name" value="Ig_sub"/>
</dbReference>
<dbReference type="AlphaFoldDB" id="A0A1V4KWS9"/>
<dbReference type="SUPFAM" id="SSF48726">
    <property type="entry name" value="Immunoglobulin"/>
    <property type="match status" value="3"/>
</dbReference>
<accession>A0A1V4KWS9</accession>
<dbReference type="STRING" id="372326.A0A1V4KWS9"/>
<keyword evidence="1 5" id="KW-0732">Signal</keyword>
<dbReference type="SMART" id="SM00406">
    <property type="entry name" value="IGv"/>
    <property type="match status" value="3"/>
</dbReference>
<dbReference type="InterPro" id="IPR036179">
    <property type="entry name" value="Ig-like_dom_sf"/>
</dbReference>
<dbReference type="InterPro" id="IPR007110">
    <property type="entry name" value="Ig-like_dom"/>
</dbReference>
<evidence type="ECO:0000256" key="4">
    <source>
        <dbReference type="SAM" id="Phobius"/>
    </source>
</evidence>
<comment type="caution">
    <text evidence="7">The sequence shown here is derived from an EMBL/GenBank/DDBJ whole genome shotgun (WGS) entry which is preliminary data.</text>
</comment>
<keyword evidence="4" id="KW-0812">Transmembrane</keyword>
<dbReference type="Pfam" id="PF07686">
    <property type="entry name" value="V-set"/>
    <property type="match status" value="3"/>
</dbReference>
<dbReference type="GO" id="GO:0038023">
    <property type="term" value="F:signaling receptor activity"/>
    <property type="evidence" value="ECO:0007669"/>
    <property type="project" value="TreeGrafter"/>
</dbReference>
<dbReference type="InterPro" id="IPR013783">
    <property type="entry name" value="Ig-like_fold"/>
</dbReference>
<keyword evidence="3" id="KW-0393">Immunoglobulin domain</keyword>
<evidence type="ECO:0000256" key="3">
    <source>
        <dbReference type="ARBA" id="ARBA00023319"/>
    </source>
</evidence>
<name>A0A1V4KWS9_PATFA</name>
<feature type="transmembrane region" description="Helical" evidence="4">
    <location>
        <begin position="399"/>
        <end position="422"/>
    </location>
</feature>
<dbReference type="CDD" id="cd05716">
    <property type="entry name" value="IgV_pIgR_like"/>
    <property type="match status" value="1"/>
</dbReference>
<dbReference type="InterPro" id="IPR052314">
    <property type="entry name" value="Immune_rcpt_domain"/>
</dbReference>
<reference evidence="7 8" key="1">
    <citation type="submission" date="2016-02" db="EMBL/GenBank/DDBJ databases">
        <title>Band-tailed pigeon sequencing and assembly.</title>
        <authorList>
            <person name="Soares A.E."/>
            <person name="Novak B.J."/>
            <person name="Rice E.S."/>
            <person name="O'Connell B."/>
            <person name="Chang D."/>
            <person name="Weber S."/>
            <person name="Shapiro B."/>
        </authorList>
    </citation>
    <scope>NUCLEOTIDE SEQUENCE [LARGE SCALE GENOMIC DNA]</scope>
    <source>
        <strain evidence="7">BTP2013</strain>
        <tissue evidence="7">Blood</tissue>
    </source>
</reference>
<gene>
    <name evidence="7" type="ORF">AV530_019030</name>
</gene>
<feature type="domain" description="Ig-like" evidence="6">
    <location>
        <begin position="40"/>
        <end position="152"/>
    </location>
</feature>
<keyword evidence="8" id="KW-1185">Reference proteome</keyword>
<evidence type="ECO:0000256" key="1">
    <source>
        <dbReference type="ARBA" id="ARBA00022729"/>
    </source>
</evidence>
<dbReference type="SMART" id="SM00409">
    <property type="entry name" value="IG"/>
    <property type="match status" value="3"/>
</dbReference>
<protein>
    <recommendedName>
        <fullName evidence="6">Ig-like domain-containing protein</fullName>
    </recommendedName>
</protein>
<feature type="signal peptide" evidence="5">
    <location>
        <begin position="1"/>
        <end position="44"/>
    </location>
</feature>
<dbReference type="PROSITE" id="PS50835">
    <property type="entry name" value="IG_LIKE"/>
    <property type="match status" value="2"/>
</dbReference>
<feature type="domain" description="Ig-like" evidence="6">
    <location>
        <begin position="258"/>
        <end position="375"/>
    </location>
</feature>
<organism evidence="7 8">
    <name type="scientific">Patagioenas fasciata monilis</name>
    <dbReference type="NCBI Taxonomy" id="372326"/>
    <lineage>
        <taxon>Eukaryota</taxon>
        <taxon>Metazoa</taxon>
        <taxon>Chordata</taxon>
        <taxon>Craniata</taxon>
        <taxon>Vertebrata</taxon>
        <taxon>Euteleostomi</taxon>
        <taxon>Archelosauria</taxon>
        <taxon>Archosauria</taxon>
        <taxon>Dinosauria</taxon>
        <taxon>Saurischia</taxon>
        <taxon>Theropoda</taxon>
        <taxon>Coelurosauria</taxon>
        <taxon>Aves</taxon>
        <taxon>Neognathae</taxon>
        <taxon>Neoaves</taxon>
        <taxon>Columbimorphae</taxon>
        <taxon>Columbiformes</taxon>
        <taxon>Columbidae</taxon>
        <taxon>Patagioenas</taxon>
    </lineage>
</organism>
<dbReference type="GO" id="GO:0009986">
    <property type="term" value="C:cell surface"/>
    <property type="evidence" value="ECO:0007669"/>
    <property type="project" value="TreeGrafter"/>
</dbReference>
<dbReference type="Proteomes" id="UP000190648">
    <property type="component" value="Unassembled WGS sequence"/>
</dbReference>
<dbReference type="EMBL" id="LSYS01001493">
    <property type="protein sequence ID" value="OPJ88900.1"/>
    <property type="molecule type" value="Genomic_DNA"/>
</dbReference>
<keyword evidence="2" id="KW-1015">Disulfide bond</keyword>
<evidence type="ECO:0000259" key="6">
    <source>
        <dbReference type="PROSITE" id="PS50835"/>
    </source>
</evidence>
<dbReference type="Gene3D" id="2.60.40.10">
    <property type="entry name" value="Immunoglobulins"/>
    <property type="match status" value="3"/>
</dbReference>
<keyword evidence="4" id="KW-1133">Transmembrane helix</keyword>
<evidence type="ECO:0000313" key="7">
    <source>
        <dbReference type="EMBL" id="OPJ88900.1"/>
    </source>
</evidence>
<dbReference type="PANTHER" id="PTHR16423:SF6">
    <property type="entry name" value="TRIGGERING RECEPTOR EXPRESSED ON MYELOID CELLS 2-RELATED"/>
    <property type="match status" value="1"/>
</dbReference>